<sequence>MTFSLTRPSSPVNAHGPQIGSEGHSGDAAASTRIDVDSMKERPYLEIHLDNEFVCLKGRGNEVEPARLTGHVSLHLAESTPIKEITLQFRGKARLPAHPSESSLHHSASTYVICSHDWSFLEGERKHSHTLKAGRHFFPFQLQIGGSLPSSIASRVFGGASVAYKLRAQAVRPGLVHTNLQATLPVQILRSFSADALEYQQTLEIENTWPNKLMYSVMLPHKAWAVTDTLTALVKFSPLVKGVGVLSIATTINEVTKLHSRNTVQETTRAVAHTNHDIVGGKAVEVGRFPWLRRSPPSTTNTLSTTPAASPESAQGSSSAGGYFALAPQPNAEAGSSSQQEEQQPQTEPEESLEQGQSDVVTFVSIPIPSTATPTHSLEPITVSHRIRWSILIINLDGHTSELRCSLPLFILDQRLIKEARAYTSPTRRLLLGGDEVPPEEEEELELPSYNAHVRDRIANMYLPEAATVRVTNPLMNPSPGNTPPASGLASALQTPARSGYATPLDPHLLSHLPHAPGSDDSTPLDWINSELLLSLQAGSPPADSHVVSSATSNSGSDHRDSRPSSTRPSRRASRAPSPERSHEPSAGAVSIAGPNETYVHSSNASRNLHGLFSVSMKPFTAHPHWPGIGARSTSHPNMTSLTALNSASNVPRTQTRQEPDPSPASLQRAYTEVPDYDIAARGFIGGVPPLSSLQGLPSYEEAERVGSRSAPATPAC</sequence>
<dbReference type="InterPro" id="IPR050357">
    <property type="entry name" value="Arrestin_domain-protein"/>
</dbReference>
<feature type="region of interest" description="Disordered" evidence="1">
    <location>
        <begin position="690"/>
        <end position="717"/>
    </location>
</feature>
<feature type="region of interest" description="Disordered" evidence="1">
    <location>
        <begin position="473"/>
        <end position="503"/>
    </location>
</feature>
<evidence type="ECO:0000256" key="1">
    <source>
        <dbReference type="SAM" id="MobiDB-lite"/>
    </source>
</evidence>
<dbReference type="SMART" id="SM01017">
    <property type="entry name" value="Arrestin_C"/>
    <property type="match status" value="1"/>
</dbReference>
<accession>A0ABQ0M6A7</accession>
<feature type="compositionally biased region" description="Polar residues" evidence="1">
    <location>
        <begin position="1"/>
        <end position="12"/>
    </location>
</feature>
<reference evidence="3" key="1">
    <citation type="submission" date="2014-09" db="EMBL/GenBank/DDBJ databases">
        <title>Genome sequence of the luminous mushroom Mycena chlorophos for searching fungal bioluminescence genes.</title>
        <authorList>
            <person name="Tanaka Y."/>
            <person name="Kasuga D."/>
            <person name="Oba Y."/>
            <person name="Hase S."/>
            <person name="Sato K."/>
            <person name="Oba Y."/>
            <person name="Sakakibara Y."/>
        </authorList>
    </citation>
    <scope>NUCLEOTIDE SEQUENCE</scope>
</reference>
<gene>
    <name evidence="3" type="ORF">MCHLO_14997</name>
</gene>
<evidence type="ECO:0000313" key="4">
    <source>
        <dbReference type="Proteomes" id="UP000815677"/>
    </source>
</evidence>
<dbReference type="Proteomes" id="UP000815677">
    <property type="component" value="Unassembled WGS sequence"/>
</dbReference>
<dbReference type="InterPro" id="IPR014756">
    <property type="entry name" value="Ig_E-set"/>
</dbReference>
<dbReference type="SUPFAM" id="SSF81296">
    <property type="entry name" value="E set domains"/>
    <property type="match status" value="1"/>
</dbReference>
<feature type="compositionally biased region" description="Low complexity" evidence="1">
    <location>
        <begin position="295"/>
        <end position="311"/>
    </location>
</feature>
<dbReference type="Gene3D" id="2.60.40.640">
    <property type="match status" value="1"/>
</dbReference>
<feature type="domain" description="Arrestin C-terminal-like" evidence="2">
    <location>
        <begin position="209"/>
        <end position="416"/>
    </location>
</feature>
<dbReference type="InterPro" id="IPR011021">
    <property type="entry name" value="Arrestin-like_N"/>
</dbReference>
<feature type="compositionally biased region" description="Polar residues" evidence="1">
    <location>
        <begin position="647"/>
        <end position="657"/>
    </location>
</feature>
<dbReference type="InterPro" id="IPR011022">
    <property type="entry name" value="Arrestin_C-like"/>
</dbReference>
<dbReference type="PANTHER" id="PTHR11188">
    <property type="entry name" value="ARRESTIN DOMAIN CONTAINING PROTEIN"/>
    <property type="match status" value="1"/>
</dbReference>
<feature type="region of interest" description="Disordered" evidence="1">
    <location>
        <begin position="1"/>
        <end position="31"/>
    </location>
</feature>
<feature type="region of interest" description="Disordered" evidence="1">
    <location>
        <begin position="647"/>
        <end position="668"/>
    </location>
</feature>
<protein>
    <recommendedName>
        <fullName evidence="2">Arrestin C-terminal-like domain-containing protein</fullName>
    </recommendedName>
</protein>
<evidence type="ECO:0000259" key="2">
    <source>
        <dbReference type="SMART" id="SM01017"/>
    </source>
</evidence>
<dbReference type="InterPro" id="IPR014752">
    <property type="entry name" value="Arrestin-like_C"/>
</dbReference>
<proteinExistence type="predicted"/>
<feature type="region of interest" description="Disordered" evidence="1">
    <location>
        <begin position="538"/>
        <end position="602"/>
    </location>
</feature>
<feature type="compositionally biased region" description="Low complexity" evidence="1">
    <location>
        <begin position="336"/>
        <end position="347"/>
    </location>
</feature>
<organism evidence="3 4">
    <name type="scientific">Mycena chlorophos</name>
    <name type="common">Agaric fungus</name>
    <name type="synonym">Agaricus chlorophos</name>
    <dbReference type="NCBI Taxonomy" id="658473"/>
    <lineage>
        <taxon>Eukaryota</taxon>
        <taxon>Fungi</taxon>
        <taxon>Dikarya</taxon>
        <taxon>Basidiomycota</taxon>
        <taxon>Agaricomycotina</taxon>
        <taxon>Agaricomycetes</taxon>
        <taxon>Agaricomycetidae</taxon>
        <taxon>Agaricales</taxon>
        <taxon>Marasmiineae</taxon>
        <taxon>Mycenaceae</taxon>
        <taxon>Mycena</taxon>
    </lineage>
</organism>
<feature type="region of interest" description="Disordered" evidence="1">
    <location>
        <begin position="289"/>
        <end position="357"/>
    </location>
</feature>
<feature type="compositionally biased region" description="Polar residues" evidence="1">
    <location>
        <begin position="547"/>
        <end position="556"/>
    </location>
</feature>
<evidence type="ECO:0000313" key="3">
    <source>
        <dbReference type="EMBL" id="GAT58584.1"/>
    </source>
</evidence>
<dbReference type="EMBL" id="DF849740">
    <property type="protein sequence ID" value="GAT58584.1"/>
    <property type="molecule type" value="Genomic_DNA"/>
</dbReference>
<dbReference type="PANTHER" id="PTHR11188:SF17">
    <property type="entry name" value="FI21816P1"/>
    <property type="match status" value="1"/>
</dbReference>
<keyword evidence="4" id="KW-1185">Reference proteome</keyword>
<name>A0ABQ0M6A7_MYCCL</name>
<dbReference type="Pfam" id="PF00339">
    <property type="entry name" value="Arrestin_N"/>
    <property type="match status" value="1"/>
</dbReference>